<reference evidence="10" key="1">
    <citation type="journal article" date="2014" name="PLoS ONE">
        <title>Transcriptome-Based Identification of ABC Transporters in the Western Tarnished Plant Bug Lygus hesperus.</title>
        <authorList>
            <person name="Hull J.J."/>
            <person name="Chaney K."/>
            <person name="Geib S.M."/>
            <person name="Fabrick J.A."/>
            <person name="Brent C.S."/>
            <person name="Walsh D."/>
            <person name="Lavine L.C."/>
        </authorList>
    </citation>
    <scope>NUCLEOTIDE SEQUENCE</scope>
</reference>
<proteinExistence type="inferred from homology"/>
<dbReference type="InterPro" id="IPR042265">
    <property type="entry name" value="DPH1/DPH2_3"/>
</dbReference>
<evidence type="ECO:0000256" key="3">
    <source>
        <dbReference type="ARBA" id="ARBA00006179"/>
    </source>
</evidence>
<dbReference type="GO" id="GO:0017183">
    <property type="term" value="P:protein histidyl modification to diphthamide"/>
    <property type="evidence" value="ECO:0007669"/>
    <property type="project" value="UniProtKB-UniPathway"/>
</dbReference>
<evidence type="ECO:0000256" key="2">
    <source>
        <dbReference type="ARBA" id="ARBA00005156"/>
    </source>
</evidence>
<dbReference type="SFLD" id="SFLDS00032">
    <property type="entry name" value="Radical_SAM_3-amino-3-carboxyp"/>
    <property type="match status" value="1"/>
</dbReference>
<evidence type="ECO:0000256" key="5">
    <source>
        <dbReference type="ARBA" id="ARBA00022723"/>
    </source>
</evidence>
<protein>
    <recommendedName>
        <fullName evidence="4 9">2-(3-amino-3-carboxypropyl)histidine synthase subunit 2</fullName>
    </recommendedName>
</protein>
<dbReference type="Gene3D" id="3.40.50.11860">
    <property type="entry name" value="Diphthamide synthesis DPH1/DPH2 domain 3"/>
    <property type="match status" value="1"/>
</dbReference>
<dbReference type="FunFam" id="3.40.50.11860:FF:000001">
    <property type="entry name" value="2-(3-amino-3-carboxypropyl)histidine synthase subunit 2"/>
    <property type="match status" value="1"/>
</dbReference>
<keyword evidence="5 9" id="KW-0479">Metal-binding</keyword>
<evidence type="ECO:0000256" key="9">
    <source>
        <dbReference type="RuleBase" id="RU364133"/>
    </source>
</evidence>
<evidence type="ECO:0000256" key="4">
    <source>
        <dbReference type="ARBA" id="ARBA00021914"/>
    </source>
</evidence>
<comment type="function">
    <text evidence="8 9">Required for the first step of diphthamide biosynthesis, a post-translational modification of histidine which occurs in elongation factor 2. DPH1 and DPH2 transfer a 3-amino-3-carboxypropyl (ACP) group from S-adenosyl-L-methionine (SAM) to a histidine residue, the reaction is assisted by a reduction system comprising DPH3 and a NADH-dependent reductase. Facilitates the reduction of the catalytic iron-sulfur cluster found in the DPH1 subunit.</text>
</comment>
<name>A0A0A9YQW5_LYGHE</name>
<dbReference type="Pfam" id="PF01866">
    <property type="entry name" value="Diphthamide_syn"/>
    <property type="match status" value="1"/>
</dbReference>
<dbReference type="GO" id="GO:0090560">
    <property type="term" value="F:2-(3-amino-3-carboxypropyl)histidine synthase activity"/>
    <property type="evidence" value="ECO:0007669"/>
    <property type="project" value="InterPro"/>
</dbReference>
<dbReference type="GO" id="GO:0046872">
    <property type="term" value="F:metal ion binding"/>
    <property type="evidence" value="ECO:0007669"/>
    <property type="project" value="UniProtKB-KW"/>
</dbReference>
<accession>A0A0A9YQW5</accession>
<dbReference type="InterPro" id="IPR042263">
    <property type="entry name" value="DPH1/DPH2_1"/>
</dbReference>
<dbReference type="NCBIfam" id="TIGR00322">
    <property type="entry name" value="diphth2_R"/>
    <property type="match status" value="1"/>
</dbReference>
<dbReference type="UniPathway" id="UPA00559"/>
<dbReference type="PANTHER" id="PTHR10762">
    <property type="entry name" value="DIPHTHAMIDE BIOSYNTHESIS PROTEIN"/>
    <property type="match status" value="1"/>
</dbReference>
<comment type="cofactor">
    <cofactor evidence="1">
        <name>[4Fe-4S] cluster</name>
        <dbReference type="ChEBI" id="CHEBI:49883"/>
    </cofactor>
</comment>
<dbReference type="InterPro" id="IPR016435">
    <property type="entry name" value="DPH1/DPH2"/>
</dbReference>
<organism evidence="10">
    <name type="scientific">Lygus hesperus</name>
    <name type="common">Western plant bug</name>
    <dbReference type="NCBI Taxonomy" id="30085"/>
    <lineage>
        <taxon>Eukaryota</taxon>
        <taxon>Metazoa</taxon>
        <taxon>Ecdysozoa</taxon>
        <taxon>Arthropoda</taxon>
        <taxon>Hexapoda</taxon>
        <taxon>Insecta</taxon>
        <taxon>Pterygota</taxon>
        <taxon>Neoptera</taxon>
        <taxon>Paraneoptera</taxon>
        <taxon>Hemiptera</taxon>
        <taxon>Heteroptera</taxon>
        <taxon>Panheteroptera</taxon>
        <taxon>Cimicomorpha</taxon>
        <taxon>Miridae</taxon>
        <taxon>Mirini</taxon>
        <taxon>Lygus</taxon>
    </lineage>
</organism>
<evidence type="ECO:0000256" key="6">
    <source>
        <dbReference type="ARBA" id="ARBA00023004"/>
    </source>
</evidence>
<dbReference type="Gene3D" id="3.40.50.11840">
    <property type="entry name" value="Diphthamide synthesis DPH1/DPH2 domain 1"/>
    <property type="match status" value="1"/>
</dbReference>
<evidence type="ECO:0000256" key="8">
    <source>
        <dbReference type="ARBA" id="ARBA00045159"/>
    </source>
</evidence>
<keyword evidence="6 9" id="KW-0408">Iron</keyword>
<evidence type="ECO:0000313" key="10">
    <source>
        <dbReference type="EMBL" id="JAG34574.1"/>
    </source>
</evidence>
<dbReference type="PANTHER" id="PTHR10762:SF2">
    <property type="entry name" value="2-(3-AMINO-3-CARBOXYPROPYL)HISTIDINE SYNTHASE SUBUNIT 2"/>
    <property type="match status" value="1"/>
</dbReference>
<dbReference type="FunFam" id="3.40.50.11840:FF:000002">
    <property type="entry name" value="2-(3-amino-3-carboxypropyl)histidine synthase subunit 2"/>
    <property type="match status" value="1"/>
</dbReference>
<gene>
    <name evidence="10" type="primary">dph2</name>
    <name evidence="10" type="ORF">CM83_37498</name>
</gene>
<sequence length="440" mass="49001">MSLAGSGEELVEKYELERCVSWINENSFSRVCLQFPDDLLVDSVDIALHIDERIESKTYILGDSTFFSCCVDELGSKHIDGDAVIHFGYSCLSPFTSLPVLYVLPKKRLDLASLVESIKPVLEKGPTLMVYDVSYAHLIETLDERLQTYEVAISQLVSASQLKRPCGPWCQGGNAHSSTKFGHSFCISDSLRSVLYVGTGKPANNFLLSMKVPEFFTYDEAEGLQPHNRFKLLKKLSFLVEKVKNSVAFGLLVGTLSIERYLDAIEHIKRLLKRRRRKCFIISVGKPTVAKLSNFPEIDVFVMVSCNEGSYIDNKEVIVPIVTLLEIELAFNENRTWDDPISSDFSFLLQGGEGYVEAPLNVTTEDLVETQLTSGFRTSTQCTDSSTEVALRSDMTVSTSGFSSQPRTWDGLELKMNDTAPSMAQAGRKGTAQGYSYEIS</sequence>
<dbReference type="EMBL" id="GBHO01009030">
    <property type="protein sequence ID" value="JAG34574.1"/>
    <property type="molecule type" value="Transcribed_RNA"/>
</dbReference>
<reference evidence="10" key="2">
    <citation type="submission" date="2014-07" db="EMBL/GenBank/DDBJ databases">
        <authorList>
            <person name="Hull J."/>
        </authorList>
    </citation>
    <scope>NUCLEOTIDE SEQUENCE</scope>
</reference>
<dbReference type="NCBIfam" id="TIGR00272">
    <property type="entry name" value="DPH2"/>
    <property type="match status" value="1"/>
</dbReference>
<dbReference type="GO" id="GO:0051536">
    <property type="term" value="F:iron-sulfur cluster binding"/>
    <property type="evidence" value="ECO:0007669"/>
    <property type="project" value="UniProtKB-KW"/>
</dbReference>
<dbReference type="SFLD" id="SFLDG01121">
    <property type="entry name" value="Diphthamide_biosynthesis"/>
    <property type="match status" value="1"/>
</dbReference>
<dbReference type="AlphaFoldDB" id="A0A0A9YQW5"/>
<evidence type="ECO:0000256" key="7">
    <source>
        <dbReference type="ARBA" id="ARBA00023014"/>
    </source>
</evidence>
<keyword evidence="7 9" id="KW-0411">Iron-sulfur</keyword>
<comment type="similarity">
    <text evidence="3 9">Belongs to the DPH1/DPH2 family. DPH2 subfamily.</text>
</comment>
<evidence type="ECO:0000256" key="1">
    <source>
        <dbReference type="ARBA" id="ARBA00001966"/>
    </source>
</evidence>
<dbReference type="InterPro" id="IPR010014">
    <property type="entry name" value="DHP2"/>
</dbReference>
<comment type="pathway">
    <text evidence="2 9">Protein modification; peptidyl-diphthamide biosynthesis.</text>
</comment>